<dbReference type="InterPro" id="IPR005162">
    <property type="entry name" value="Retrotrans_gag_dom"/>
</dbReference>
<feature type="compositionally biased region" description="Basic and acidic residues" evidence="1">
    <location>
        <begin position="494"/>
        <end position="507"/>
    </location>
</feature>
<evidence type="ECO:0000313" key="3">
    <source>
        <dbReference type="EMBL" id="KAK8572848.1"/>
    </source>
</evidence>
<evidence type="ECO:0000256" key="1">
    <source>
        <dbReference type="SAM" id="MobiDB-lite"/>
    </source>
</evidence>
<dbReference type="SUPFAM" id="SSF50630">
    <property type="entry name" value="Acid proteases"/>
    <property type="match status" value="1"/>
</dbReference>
<feature type="compositionally biased region" description="Basic and acidic residues" evidence="1">
    <location>
        <begin position="522"/>
        <end position="532"/>
    </location>
</feature>
<dbReference type="EMBL" id="JBBPBM010000008">
    <property type="protein sequence ID" value="KAK8572848.1"/>
    <property type="molecule type" value="Genomic_DNA"/>
</dbReference>
<protein>
    <recommendedName>
        <fullName evidence="2">Retrotransposon gag domain-containing protein</fullName>
    </recommendedName>
</protein>
<comment type="caution">
    <text evidence="3">The sequence shown here is derived from an EMBL/GenBank/DDBJ whole genome shotgun (WGS) entry which is preliminary data.</text>
</comment>
<feature type="compositionally biased region" description="Polar residues" evidence="1">
    <location>
        <begin position="367"/>
        <end position="388"/>
    </location>
</feature>
<feature type="compositionally biased region" description="Polar residues" evidence="1">
    <location>
        <begin position="466"/>
        <end position="489"/>
    </location>
</feature>
<dbReference type="PANTHER" id="PTHR33067">
    <property type="entry name" value="RNA-DIRECTED DNA POLYMERASE-RELATED"/>
    <property type="match status" value="1"/>
</dbReference>
<evidence type="ECO:0000313" key="4">
    <source>
        <dbReference type="Proteomes" id="UP001472677"/>
    </source>
</evidence>
<dbReference type="Proteomes" id="UP001472677">
    <property type="component" value="Unassembled WGS sequence"/>
</dbReference>
<sequence length="787" mass="89212">MTRANPRGLIYELDPEIERTRRELRQRARVIMQGNNGQNPIDGPEQPRQNPPAQAGRAIVPPDNRQQPVRTVRDYLAEDLEGLNPAVTIPEFEAENFELKPAMFNMLNTLGQFGGSPAENARQHLKSFLEICNSFKIHGVSNDVLKLKLFPYSLTDKAKAWLNNLPLGSLRSWTDLCRSFLGKFSYSNMTDHLRNQITSFRQEDDEAMHEAWERYRDLFRRCPMHGLPEWTQVSIFYNSVNTPTRMMLDASANGTLLDKPPRESLEILDKLVQNDYQHPTSRRGTTRRGTIQLDSSDTILAQISALTNMVKNMQRQTNTQEVKALDAFYELCGNNHDTSECGQAVESSCYVGNYNKNTYNPAWRNHPNFSWKNQNNTLNPQQPSQTGYQNQPRQNPPNLPRFIQKTDAFMDRTKIKLQNHDATLKSLETQVGQISQILNTRPLGGFPSDTEVAKCATHEQCNAITTRSGRILEPTNNQRGKAANQSAATNIPAETDKPAEAEKDHQHPPTTHTGEPSAEPSHTNEEKLERTRTPPPFPQRLKKQQQDYQFKKFFDILKQVHINLPLVEALQQMPNYAKFLKDMVSRKKCIEEFETAAATETCLALMHNKVPAKKLDPGSFTIECFIGHNYPTKALCDPGASINLMPKSVFQKLGIGEAKPTTVMLQLADHSFVQPEGKIEDILVKVDKFIFPADFLILDCEADENAPIILGRSFLSTSRAMIDFDKDEIVFKVDDDQVKMKALTKQLEQKNKGKGIDTKPTQGTQRPKLYLGAHVERDKAVMSLRDA</sequence>
<dbReference type="InterPro" id="IPR021109">
    <property type="entry name" value="Peptidase_aspartic_dom_sf"/>
</dbReference>
<dbReference type="Gene3D" id="2.40.70.10">
    <property type="entry name" value="Acid Proteases"/>
    <property type="match status" value="1"/>
</dbReference>
<organism evidence="3 4">
    <name type="scientific">Hibiscus sabdariffa</name>
    <name type="common">roselle</name>
    <dbReference type="NCBI Taxonomy" id="183260"/>
    <lineage>
        <taxon>Eukaryota</taxon>
        <taxon>Viridiplantae</taxon>
        <taxon>Streptophyta</taxon>
        <taxon>Embryophyta</taxon>
        <taxon>Tracheophyta</taxon>
        <taxon>Spermatophyta</taxon>
        <taxon>Magnoliopsida</taxon>
        <taxon>eudicotyledons</taxon>
        <taxon>Gunneridae</taxon>
        <taxon>Pentapetalae</taxon>
        <taxon>rosids</taxon>
        <taxon>malvids</taxon>
        <taxon>Malvales</taxon>
        <taxon>Malvaceae</taxon>
        <taxon>Malvoideae</taxon>
        <taxon>Hibiscus</taxon>
    </lineage>
</organism>
<feature type="domain" description="Retrotransposon gag" evidence="2">
    <location>
        <begin position="148"/>
        <end position="241"/>
    </location>
</feature>
<dbReference type="Pfam" id="PF13650">
    <property type="entry name" value="Asp_protease_2"/>
    <property type="match status" value="1"/>
</dbReference>
<feature type="region of interest" description="Disordered" evidence="1">
    <location>
        <begin position="34"/>
        <end position="64"/>
    </location>
</feature>
<reference evidence="3 4" key="1">
    <citation type="journal article" date="2024" name="G3 (Bethesda)">
        <title>Genome assembly of Hibiscus sabdariffa L. provides insights into metabolisms of medicinal natural products.</title>
        <authorList>
            <person name="Kim T."/>
        </authorList>
    </citation>
    <scope>NUCLEOTIDE SEQUENCE [LARGE SCALE GENOMIC DNA]</scope>
    <source>
        <strain evidence="3">TK-2024</strain>
        <tissue evidence="3">Old leaves</tissue>
    </source>
</reference>
<feature type="region of interest" description="Disordered" evidence="1">
    <location>
        <begin position="366"/>
        <end position="401"/>
    </location>
</feature>
<dbReference type="Pfam" id="PF03732">
    <property type="entry name" value="Retrotrans_gag"/>
    <property type="match status" value="1"/>
</dbReference>
<proteinExistence type="predicted"/>
<name>A0ABR2F759_9ROSI</name>
<feature type="region of interest" description="Disordered" evidence="1">
    <location>
        <begin position="466"/>
        <end position="544"/>
    </location>
</feature>
<gene>
    <name evidence="3" type="ORF">V6N12_028888</name>
</gene>
<keyword evidence="4" id="KW-1185">Reference proteome</keyword>
<dbReference type="CDD" id="cd00303">
    <property type="entry name" value="retropepsin_like"/>
    <property type="match status" value="1"/>
</dbReference>
<dbReference type="PANTHER" id="PTHR33067:SF39">
    <property type="entry name" value="TRANSCRIPTION FACTOR INTERACTOR AND REGULATOR CCHC(ZN) FAMILY"/>
    <property type="match status" value="1"/>
</dbReference>
<evidence type="ECO:0000259" key="2">
    <source>
        <dbReference type="Pfam" id="PF03732"/>
    </source>
</evidence>
<accession>A0ABR2F759</accession>